<evidence type="ECO:0000256" key="1">
    <source>
        <dbReference type="SAM" id="Phobius"/>
    </source>
</evidence>
<name>A0A2T2NRC8_CORCC</name>
<dbReference type="EMBL" id="KZ678134">
    <property type="protein sequence ID" value="PSN67992.1"/>
    <property type="molecule type" value="Genomic_DNA"/>
</dbReference>
<proteinExistence type="predicted"/>
<feature type="transmembrane region" description="Helical" evidence="1">
    <location>
        <begin position="81"/>
        <end position="108"/>
    </location>
</feature>
<reference evidence="2 3" key="1">
    <citation type="journal article" date="2018" name="Front. Microbiol.">
        <title>Genome-Wide Analysis of Corynespora cassiicola Leaf Fall Disease Putative Effectors.</title>
        <authorList>
            <person name="Lopez D."/>
            <person name="Ribeiro S."/>
            <person name="Label P."/>
            <person name="Fumanal B."/>
            <person name="Venisse J.S."/>
            <person name="Kohler A."/>
            <person name="de Oliveira R.R."/>
            <person name="Labutti K."/>
            <person name="Lipzen A."/>
            <person name="Lail K."/>
            <person name="Bauer D."/>
            <person name="Ohm R.A."/>
            <person name="Barry K.W."/>
            <person name="Spatafora J."/>
            <person name="Grigoriev I.V."/>
            <person name="Martin F.M."/>
            <person name="Pujade-Renaud V."/>
        </authorList>
    </citation>
    <scope>NUCLEOTIDE SEQUENCE [LARGE SCALE GENOMIC DNA]</scope>
    <source>
        <strain evidence="2 3">Philippines</strain>
    </source>
</reference>
<evidence type="ECO:0000313" key="2">
    <source>
        <dbReference type="EMBL" id="PSN67992.1"/>
    </source>
</evidence>
<keyword evidence="3" id="KW-1185">Reference proteome</keyword>
<keyword evidence="1" id="KW-0812">Transmembrane</keyword>
<protein>
    <submittedName>
        <fullName evidence="2">Uncharacterized protein</fullName>
    </submittedName>
</protein>
<sequence>MVVWREGQATFRARTWHPGFPPSQRAVSGPPGAWLAGWLAGRPAVWPSHPERGANHGSRGRWLAGRETSVRPTHVEGRASLIFFLVVAWIFFFGFGFGFYGTVVWCAFSVPCMRGMDGALIGWWENVGAGSQD</sequence>
<dbReference type="AlphaFoldDB" id="A0A2T2NRC8"/>
<dbReference type="Proteomes" id="UP000240883">
    <property type="component" value="Unassembled WGS sequence"/>
</dbReference>
<keyword evidence="1" id="KW-0472">Membrane</keyword>
<accession>A0A2T2NRC8</accession>
<evidence type="ECO:0000313" key="3">
    <source>
        <dbReference type="Proteomes" id="UP000240883"/>
    </source>
</evidence>
<gene>
    <name evidence="2" type="ORF">BS50DRAFT_354396</name>
</gene>
<organism evidence="2 3">
    <name type="scientific">Corynespora cassiicola Philippines</name>
    <dbReference type="NCBI Taxonomy" id="1448308"/>
    <lineage>
        <taxon>Eukaryota</taxon>
        <taxon>Fungi</taxon>
        <taxon>Dikarya</taxon>
        <taxon>Ascomycota</taxon>
        <taxon>Pezizomycotina</taxon>
        <taxon>Dothideomycetes</taxon>
        <taxon>Pleosporomycetidae</taxon>
        <taxon>Pleosporales</taxon>
        <taxon>Corynesporascaceae</taxon>
        <taxon>Corynespora</taxon>
    </lineage>
</organism>
<keyword evidence="1" id="KW-1133">Transmembrane helix</keyword>